<dbReference type="InterPro" id="IPR010045">
    <property type="entry name" value="DeoB"/>
</dbReference>
<dbReference type="InterPro" id="IPR006124">
    <property type="entry name" value="Metalloenzyme"/>
</dbReference>
<keyword evidence="4" id="KW-0963">Cytoplasm</keyword>
<feature type="domain" description="Metalloenzyme" evidence="6">
    <location>
        <begin position="3"/>
        <end position="396"/>
    </location>
</feature>
<dbReference type="UniPathway" id="UPA00087">
    <property type="reaction ID" value="UER00173"/>
</dbReference>
<dbReference type="PANTHER" id="PTHR21110">
    <property type="entry name" value="PHOSPHOPENTOMUTASE"/>
    <property type="match status" value="1"/>
</dbReference>
<evidence type="ECO:0000256" key="2">
    <source>
        <dbReference type="ARBA" id="ARBA00022723"/>
    </source>
</evidence>
<proteinExistence type="inferred from homology"/>
<feature type="binding site" evidence="4">
    <location>
        <position position="357"/>
    </location>
    <ligand>
        <name>Mn(2+)</name>
        <dbReference type="ChEBI" id="CHEBI:29035"/>
        <label>2</label>
    </ligand>
</feature>
<keyword evidence="3 4" id="KW-0464">Manganese</keyword>
<dbReference type="RefSeq" id="WP_124996042.1">
    <property type="nucleotide sequence ID" value="NZ_RQXT01000003.1"/>
</dbReference>
<keyword evidence="8" id="KW-1185">Reference proteome</keyword>
<name>A0A3P3G772_9HYPH</name>
<feature type="binding site" evidence="4">
    <location>
        <position position="304"/>
    </location>
    <ligand>
        <name>Mn(2+)</name>
        <dbReference type="ChEBI" id="CHEBI:29035"/>
        <label>2</label>
    </ligand>
</feature>
<evidence type="ECO:0000256" key="1">
    <source>
        <dbReference type="ARBA" id="ARBA00010373"/>
    </source>
</evidence>
<dbReference type="NCBIfam" id="TIGR01696">
    <property type="entry name" value="deoB"/>
    <property type="match status" value="1"/>
</dbReference>
<dbReference type="SUPFAM" id="SSF53649">
    <property type="entry name" value="Alkaline phosphatase-like"/>
    <property type="match status" value="1"/>
</dbReference>
<comment type="pathway">
    <text evidence="4">Carbohydrate degradation; 2-deoxy-D-ribose 1-phosphate degradation; D-glyceraldehyde 3-phosphate and acetaldehyde from 2-deoxy-alpha-D-ribose 1-phosphate: step 1/2.</text>
</comment>
<dbReference type="EC" id="5.4.2.7" evidence="4 5"/>
<gene>
    <name evidence="4" type="primary">deoB</name>
    <name evidence="7" type="ORF">EH240_03550</name>
</gene>
<evidence type="ECO:0000313" key="8">
    <source>
        <dbReference type="Proteomes" id="UP000273786"/>
    </source>
</evidence>
<dbReference type="Gene3D" id="3.30.70.1250">
    <property type="entry name" value="Phosphopentomutase"/>
    <property type="match status" value="1"/>
</dbReference>
<dbReference type="AlphaFoldDB" id="A0A3P3G772"/>
<comment type="similarity">
    <text evidence="1 4">Belongs to the phosphopentomutase family.</text>
</comment>
<dbReference type="PIRSF" id="PIRSF001491">
    <property type="entry name" value="Ppentomutase"/>
    <property type="match status" value="1"/>
</dbReference>
<dbReference type="SUPFAM" id="SSF143856">
    <property type="entry name" value="DeoB insert domain-like"/>
    <property type="match status" value="1"/>
</dbReference>
<comment type="function">
    <text evidence="4">Isomerase that catalyzes the conversion of deoxy-ribose 1-phosphate (dRib-1-P) and ribose 1-phosphate (Rib-1-P) to deoxy-ribose 5-phosphate (dRib-5-P) and ribose 5-phosphate (Rib-5-P), respectively.</text>
</comment>
<dbReference type="GO" id="GO:0005829">
    <property type="term" value="C:cytosol"/>
    <property type="evidence" value="ECO:0007669"/>
    <property type="project" value="TreeGrafter"/>
</dbReference>
<evidence type="ECO:0000256" key="3">
    <source>
        <dbReference type="ARBA" id="ARBA00023211"/>
    </source>
</evidence>
<evidence type="ECO:0000259" key="6">
    <source>
        <dbReference type="Pfam" id="PF01676"/>
    </source>
</evidence>
<dbReference type="HAMAP" id="MF_00740">
    <property type="entry name" value="Phosphopentomut"/>
    <property type="match status" value="1"/>
</dbReference>
<dbReference type="OrthoDB" id="9769930at2"/>
<dbReference type="Proteomes" id="UP000273786">
    <property type="component" value="Unassembled WGS sequence"/>
</dbReference>
<accession>A0A3P3G772</accession>
<comment type="caution">
    <text evidence="7">The sequence shown here is derived from an EMBL/GenBank/DDBJ whole genome shotgun (WGS) entry which is preliminary data.</text>
</comment>
<dbReference type="GO" id="GO:0008973">
    <property type="term" value="F:phosphopentomutase activity"/>
    <property type="evidence" value="ECO:0007669"/>
    <property type="project" value="UniProtKB-UniRule"/>
</dbReference>
<comment type="subcellular location">
    <subcellularLocation>
        <location evidence="4">Cytoplasm</location>
    </subcellularLocation>
</comment>
<dbReference type="EMBL" id="RQXT01000003">
    <property type="protein sequence ID" value="RRI06362.1"/>
    <property type="molecule type" value="Genomic_DNA"/>
</dbReference>
<dbReference type="Pfam" id="PF01676">
    <property type="entry name" value="Metalloenzyme"/>
    <property type="match status" value="1"/>
</dbReference>
<dbReference type="GO" id="GO:0006018">
    <property type="term" value="P:2-deoxyribose 1-phosphate catabolic process"/>
    <property type="evidence" value="ECO:0007669"/>
    <property type="project" value="UniProtKB-UniRule"/>
</dbReference>
<evidence type="ECO:0000256" key="4">
    <source>
        <dbReference type="HAMAP-Rule" id="MF_00740"/>
    </source>
</evidence>
<sequence length="415" mass="44373">MARAFLFVLDSFGVGGAADAERYGDAGANTFGHIAQACAEGRADREGLRSGPLAVPNMISLGLVRAAHTATGLKLDVDMPLLAASFHGAAQEISSGKDTPSGHWEIAGLPVRFDWGYFPDTVPAFPAELTGAIIREGKVPGILGDCHAPGTEIIERFGEEHVRTGKPICYTSVDSVLQIAAHETHFGLERLYELCRTVRRLIDPLKIGRVIARPFVGETKATFQRTHNRRDYAVPPPEPTLLDRLTERGGKVIAVGKIGDIFAHRGISEVRKAGGNMAMFDKALGAMDDAGEGDLVFANFVDFDTEFGHRRDVAGYAGALEAFDRRLPEALSRIKPGDLLILTADHGNDPIWRGTDHTRERIPVIGIGPGLTGGDIGLRPTFADIGETVADHLGLAPGRHGTSFLATIGGHARTA</sequence>
<dbReference type="NCBIfam" id="NF003766">
    <property type="entry name" value="PRK05362.1"/>
    <property type="match status" value="1"/>
</dbReference>
<dbReference type="GO" id="GO:0030145">
    <property type="term" value="F:manganese ion binding"/>
    <property type="evidence" value="ECO:0007669"/>
    <property type="project" value="UniProtKB-UniRule"/>
</dbReference>
<dbReference type="InterPro" id="IPR024052">
    <property type="entry name" value="Phosphopentomutase_DeoB_cap_sf"/>
</dbReference>
<dbReference type="InterPro" id="IPR017850">
    <property type="entry name" value="Alkaline_phosphatase_core_sf"/>
</dbReference>
<evidence type="ECO:0000256" key="5">
    <source>
        <dbReference type="NCBIfam" id="TIGR01696"/>
    </source>
</evidence>
<feature type="binding site" evidence="4">
    <location>
        <position position="10"/>
    </location>
    <ligand>
        <name>Mn(2+)</name>
        <dbReference type="ChEBI" id="CHEBI:29035"/>
        <label>1</label>
    </ligand>
</feature>
<dbReference type="GO" id="GO:0043094">
    <property type="term" value="P:metabolic compound salvage"/>
    <property type="evidence" value="ECO:0007669"/>
    <property type="project" value="UniProtKB-UniRule"/>
</dbReference>
<keyword evidence="4 7" id="KW-0413">Isomerase</keyword>
<comment type="catalytic activity">
    <reaction evidence="4">
        <text>2-deoxy-alpha-D-ribose 1-phosphate = 2-deoxy-D-ribose 5-phosphate</text>
        <dbReference type="Rhea" id="RHEA:27658"/>
        <dbReference type="ChEBI" id="CHEBI:57259"/>
        <dbReference type="ChEBI" id="CHEBI:62877"/>
        <dbReference type="EC" id="5.4.2.7"/>
    </reaction>
</comment>
<evidence type="ECO:0000313" key="7">
    <source>
        <dbReference type="EMBL" id="RRI06362.1"/>
    </source>
</evidence>
<dbReference type="GO" id="GO:0009117">
    <property type="term" value="P:nucleotide metabolic process"/>
    <property type="evidence" value="ECO:0007669"/>
    <property type="project" value="UniProtKB-UniRule"/>
</dbReference>
<dbReference type="PANTHER" id="PTHR21110:SF0">
    <property type="entry name" value="PHOSPHOPENTOMUTASE"/>
    <property type="match status" value="1"/>
</dbReference>
<feature type="binding site" evidence="4">
    <location>
        <position position="309"/>
    </location>
    <ligand>
        <name>Mn(2+)</name>
        <dbReference type="ChEBI" id="CHEBI:29035"/>
        <label>2</label>
    </ligand>
</feature>
<dbReference type="CDD" id="cd16009">
    <property type="entry name" value="PPM"/>
    <property type="match status" value="1"/>
</dbReference>
<dbReference type="GO" id="GO:0000287">
    <property type="term" value="F:magnesium ion binding"/>
    <property type="evidence" value="ECO:0007669"/>
    <property type="project" value="UniProtKB-UniRule"/>
</dbReference>
<dbReference type="GO" id="GO:0006015">
    <property type="term" value="P:5-phosphoribose 1-diphosphate biosynthetic process"/>
    <property type="evidence" value="ECO:0007669"/>
    <property type="project" value="UniProtKB-UniPathway"/>
</dbReference>
<feature type="binding site" evidence="4">
    <location>
        <position position="346"/>
    </location>
    <ligand>
        <name>Mn(2+)</name>
        <dbReference type="ChEBI" id="CHEBI:29035"/>
        <label>1</label>
    </ligand>
</feature>
<comment type="cofactor">
    <cofactor evidence="4">
        <name>Mn(2+)</name>
        <dbReference type="ChEBI" id="CHEBI:29035"/>
    </cofactor>
    <text evidence="4">Binds 2 manganese ions.</text>
</comment>
<protein>
    <recommendedName>
        <fullName evidence="4 5">Phosphopentomutase</fullName>
        <ecNumber evidence="4 5">5.4.2.7</ecNumber>
    </recommendedName>
    <alternativeName>
        <fullName evidence="4">Phosphodeoxyribomutase</fullName>
    </alternativeName>
</protein>
<keyword evidence="2 4" id="KW-0479">Metal-binding</keyword>
<reference evidence="7 8" key="1">
    <citation type="submission" date="2018-11" db="EMBL/GenBank/DDBJ databases">
        <title>the genome of Mesorhizobium tamadayense DSM 28320.</title>
        <authorList>
            <person name="Gao J."/>
        </authorList>
    </citation>
    <scope>NUCLEOTIDE SEQUENCE [LARGE SCALE GENOMIC DNA]</scope>
    <source>
        <strain evidence="7 8">DSM 28320</strain>
    </source>
</reference>
<organism evidence="7 8">
    <name type="scientific">Mesorhizobium tamadayense</name>
    <dbReference type="NCBI Taxonomy" id="425306"/>
    <lineage>
        <taxon>Bacteria</taxon>
        <taxon>Pseudomonadati</taxon>
        <taxon>Pseudomonadota</taxon>
        <taxon>Alphaproteobacteria</taxon>
        <taxon>Hyphomicrobiales</taxon>
        <taxon>Phyllobacteriaceae</taxon>
        <taxon>Mesorhizobium</taxon>
    </lineage>
</organism>
<dbReference type="Gene3D" id="3.40.720.10">
    <property type="entry name" value="Alkaline Phosphatase, subunit A"/>
    <property type="match status" value="1"/>
</dbReference>
<comment type="catalytic activity">
    <reaction evidence="4">
        <text>alpha-D-ribose 1-phosphate = D-ribose 5-phosphate</text>
        <dbReference type="Rhea" id="RHEA:18793"/>
        <dbReference type="ChEBI" id="CHEBI:57720"/>
        <dbReference type="ChEBI" id="CHEBI:78346"/>
        <dbReference type="EC" id="5.4.2.7"/>
    </reaction>
</comment>
<feature type="binding site" evidence="4">
    <location>
        <position position="345"/>
    </location>
    <ligand>
        <name>Mn(2+)</name>
        <dbReference type="ChEBI" id="CHEBI:29035"/>
        <label>1</label>
    </ligand>
</feature>